<sequence>MKKNKIILTFCMLILGLLIGCSSDDKNDKCISTQTVFVTSVDAPKTGNVNKALDIEVNFQVTNGCGGFGKFIEKKDGNTRVIEVEAKYVGCICTDNLPIRTVNYEFITSEVGNHALKFKSSPTDFVTINLTIN</sequence>
<reference evidence="2 3" key="1">
    <citation type="submission" date="2020-07" db="EMBL/GenBank/DDBJ databases">
        <title>Bacterium isolated from marine sediment.</title>
        <authorList>
            <person name="Shang D."/>
        </authorList>
    </citation>
    <scope>NUCLEOTIDE SEQUENCE [LARGE SCALE GENOMIC DNA]</scope>
    <source>
        <strain evidence="2 3">F6074</strain>
    </source>
</reference>
<organism evidence="2 3">
    <name type="scientific">Gelidibacter maritimus</name>
    <dbReference type="NCBI Taxonomy" id="2761487"/>
    <lineage>
        <taxon>Bacteria</taxon>
        <taxon>Pseudomonadati</taxon>
        <taxon>Bacteroidota</taxon>
        <taxon>Flavobacteriia</taxon>
        <taxon>Flavobacteriales</taxon>
        <taxon>Flavobacteriaceae</taxon>
        <taxon>Gelidibacter</taxon>
    </lineage>
</organism>
<dbReference type="Proteomes" id="UP000541857">
    <property type="component" value="Unassembled WGS sequence"/>
</dbReference>
<name>A0A7W2M7A2_9FLAO</name>
<gene>
    <name evidence="2" type="ORF">H3Z82_13870</name>
</gene>
<dbReference type="PROSITE" id="PS51257">
    <property type="entry name" value="PROKAR_LIPOPROTEIN"/>
    <property type="match status" value="1"/>
</dbReference>
<keyword evidence="1" id="KW-0732">Signal</keyword>
<evidence type="ECO:0000256" key="1">
    <source>
        <dbReference type="SAM" id="SignalP"/>
    </source>
</evidence>
<evidence type="ECO:0000313" key="2">
    <source>
        <dbReference type="EMBL" id="MBA6153816.1"/>
    </source>
</evidence>
<feature type="chain" id="PRO_5030697142" description="Lipoprotein" evidence="1">
    <location>
        <begin position="24"/>
        <end position="133"/>
    </location>
</feature>
<feature type="signal peptide" evidence="1">
    <location>
        <begin position="1"/>
        <end position="23"/>
    </location>
</feature>
<evidence type="ECO:0008006" key="4">
    <source>
        <dbReference type="Google" id="ProtNLM"/>
    </source>
</evidence>
<dbReference type="AlphaFoldDB" id="A0A7W2M7A2"/>
<dbReference type="EMBL" id="JACGLT010000011">
    <property type="protein sequence ID" value="MBA6153816.1"/>
    <property type="molecule type" value="Genomic_DNA"/>
</dbReference>
<comment type="caution">
    <text evidence="2">The sequence shown here is derived from an EMBL/GenBank/DDBJ whole genome shotgun (WGS) entry which is preliminary data.</text>
</comment>
<accession>A0A7W2M7A2</accession>
<protein>
    <recommendedName>
        <fullName evidence="4">Lipoprotein</fullName>
    </recommendedName>
</protein>
<evidence type="ECO:0000313" key="3">
    <source>
        <dbReference type="Proteomes" id="UP000541857"/>
    </source>
</evidence>
<proteinExistence type="predicted"/>
<dbReference type="RefSeq" id="WP_182206102.1">
    <property type="nucleotide sequence ID" value="NZ_JACGLT010000011.1"/>
</dbReference>
<keyword evidence="3" id="KW-1185">Reference proteome</keyword>